<protein>
    <submittedName>
        <fullName evidence="1">DUF3431 domain-containing protein</fullName>
    </submittedName>
</protein>
<proteinExistence type="predicted"/>
<sequence length="221" mass="25228">MRSDVRVVVARYNEDVAWLEQTGLDYVVYDKGPDPVADARILPNIGREAHTYLTHIVREWDSLAPHTAFVQGDPFDHLDPDRATGPQDLAAMIIRCAERGVPFRGFAWFKLKCDGLGRPHDLNKPENEGRWAGWGKDIPVERVFRELFNAEPPAHYVARAPAGLFCVSAARVRTRPRAMYEHALRLIEDDPHDAENTGHAFERLWQLIFNGNTLWNKDTYA</sequence>
<organism evidence="1 2">
    <name type="scientific">Pseudodesulfovibrio senegalensis</name>
    <dbReference type="NCBI Taxonomy" id="1721087"/>
    <lineage>
        <taxon>Bacteria</taxon>
        <taxon>Pseudomonadati</taxon>
        <taxon>Thermodesulfobacteriota</taxon>
        <taxon>Desulfovibrionia</taxon>
        <taxon>Desulfovibrionales</taxon>
        <taxon>Desulfovibrionaceae</taxon>
    </lineage>
</organism>
<dbReference type="EMBL" id="WAIE01000006">
    <property type="protein sequence ID" value="KAB1440861.1"/>
    <property type="molecule type" value="Genomic_DNA"/>
</dbReference>
<comment type="caution">
    <text evidence="1">The sequence shown here is derived from an EMBL/GenBank/DDBJ whole genome shotgun (WGS) entry which is preliminary data.</text>
</comment>
<dbReference type="InterPro" id="IPR021838">
    <property type="entry name" value="DUF3431"/>
</dbReference>
<reference evidence="1 2" key="1">
    <citation type="journal article" date="2017" name="Int. J. Syst. Evol. Microbiol.">
        <title>Desulfovibrio senegalensis sp. nov., a mesophilic sulfate reducer isolated from marine sediment.</title>
        <authorList>
            <person name="Thioye A."/>
            <person name="Gam Z.B.A."/>
            <person name="Mbengue M."/>
            <person name="Cayol J.L."/>
            <person name="Joseph-Bartoli M."/>
            <person name="Toure-Kane C."/>
            <person name="Labat M."/>
        </authorList>
    </citation>
    <scope>NUCLEOTIDE SEQUENCE [LARGE SCALE GENOMIC DNA]</scope>
    <source>
        <strain evidence="1 2">DSM 101509</strain>
    </source>
</reference>
<evidence type="ECO:0000313" key="2">
    <source>
        <dbReference type="Proteomes" id="UP000438699"/>
    </source>
</evidence>
<accession>A0A6N6MZP0</accession>
<dbReference type="OrthoDB" id="5450176at2"/>
<dbReference type="RefSeq" id="WP_151151605.1">
    <property type="nucleotide sequence ID" value="NZ_WAIE01000006.1"/>
</dbReference>
<name>A0A6N6MZP0_9BACT</name>
<dbReference type="AlphaFoldDB" id="A0A6N6MZP0"/>
<dbReference type="PANTHER" id="PTHR37490">
    <property type="entry name" value="EXPRESSED PROTEIN"/>
    <property type="match status" value="1"/>
</dbReference>
<gene>
    <name evidence="1" type="ORF">F8A88_13005</name>
</gene>
<dbReference type="Pfam" id="PF11913">
    <property type="entry name" value="DUF3431"/>
    <property type="match status" value="1"/>
</dbReference>
<evidence type="ECO:0000313" key="1">
    <source>
        <dbReference type="EMBL" id="KAB1440861.1"/>
    </source>
</evidence>
<dbReference type="PANTHER" id="PTHR37490:SF2">
    <property type="match status" value="1"/>
</dbReference>
<keyword evidence="2" id="KW-1185">Reference proteome</keyword>
<dbReference type="Proteomes" id="UP000438699">
    <property type="component" value="Unassembled WGS sequence"/>
</dbReference>